<dbReference type="Proteomes" id="UP000502831">
    <property type="component" value="Chromosome"/>
</dbReference>
<keyword evidence="1" id="KW-0472">Membrane</keyword>
<dbReference type="InterPro" id="IPR054615">
    <property type="entry name" value="Symport_access"/>
</dbReference>
<dbReference type="NCBIfam" id="NF045580">
    <property type="entry name" value="symport_access"/>
    <property type="match status" value="1"/>
</dbReference>
<sequence>MVWETFDVGVGLAFWLMNASALLCVIYGIIYWNKDKEEKVIERKTWDKNEAKINKDL</sequence>
<proteinExistence type="predicted"/>
<keyword evidence="1" id="KW-0812">Transmembrane</keyword>
<name>A0AA92G6F0_9BACT</name>
<feature type="transmembrane region" description="Helical" evidence="1">
    <location>
        <begin position="12"/>
        <end position="33"/>
    </location>
</feature>
<accession>A0AA92G6F0</accession>
<dbReference type="AlphaFoldDB" id="A0AA92G6F0"/>
<evidence type="ECO:0000313" key="3">
    <source>
        <dbReference type="Proteomes" id="UP000502831"/>
    </source>
</evidence>
<gene>
    <name evidence="2" type="ORF">FA584_14035</name>
</gene>
<evidence type="ECO:0000313" key="2">
    <source>
        <dbReference type="EMBL" id="QNA70455.1"/>
    </source>
</evidence>
<organism evidence="2 3">
    <name type="scientific">Sulfurospirillum diekertiae</name>
    <dbReference type="NCBI Taxonomy" id="1854492"/>
    <lineage>
        <taxon>Bacteria</taxon>
        <taxon>Pseudomonadati</taxon>
        <taxon>Campylobacterota</taxon>
        <taxon>Epsilonproteobacteria</taxon>
        <taxon>Campylobacterales</taxon>
        <taxon>Sulfurospirillaceae</taxon>
        <taxon>Sulfurospirillum</taxon>
    </lineage>
</organism>
<evidence type="ECO:0000256" key="1">
    <source>
        <dbReference type="SAM" id="Phobius"/>
    </source>
</evidence>
<reference evidence="2 3" key="1">
    <citation type="journal article" date="2017" name="Environ. Sci. Technol.">
        <title>Organohalide Respiration with Chlorinated Ethenes under Low pH Conditions.</title>
        <authorList>
            <person name="Yang Y."/>
            <person name="Capiro N.L."/>
            <person name="Marcet T.F."/>
            <person name="Yan J."/>
            <person name="Pennell K.D."/>
            <person name="Loffler F.E."/>
        </authorList>
    </citation>
    <scope>NUCLEOTIDE SEQUENCE [LARGE SCALE GENOMIC DNA]</scope>
    <source>
        <strain evidence="2 3">ACSDCE</strain>
    </source>
</reference>
<keyword evidence="1" id="KW-1133">Transmembrane helix</keyword>
<dbReference type="RefSeq" id="WP_167750522.1">
    <property type="nucleotide sequence ID" value="NZ_CP039734.2"/>
</dbReference>
<protein>
    <submittedName>
        <fullName evidence="2">Uncharacterized protein</fullName>
    </submittedName>
</protein>
<dbReference type="EMBL" id="CP039734">
    <property type="protein sequence ID" value="QNA70455.1"/>
    <property type="molecule type" value="Genomic_DNA"/>
</dbReference>